<name>A0ABQ5FII9_9ASTR</name>
<organism evidence="1 2">
    <name type="scientific">Tanacetum coccineum</name>
    <dbReference type="NCBI Taxonomy" id="301880"/>
    <lineage>
        <taxon>Eukaryota</taxon>
        <taxon>Viridiplantae</taxon>
        <taxon>Streptophyta</taxon>
        <taxon>Embryophyta</taxon>
        <taxon>Tracheophyta</taxon>
        <taxon>Spermatophyta</taxon>
        <taxon>Magnoliopsida</taxon>
        <taxon>eudicotyledons</taxon>
        <taxon>Gunneridae</taxon>
        <taxon>Pentapetalae</taxon>
        <taxon>asterids</taxon>
        <taxon>campanulids</taxon>
        <taxon>Asterales</taxon>
        <taxon>Asteraceae</taxon>
        <taxon>Asteroideae</taxon>
        <taxon>Anthemideae</taxon>
        <taxon>Anthemidinae</taxon>
        <taxon>Tanacetum</taxon>
    </lineage>
</organism>
<gene>
    <name evidence="1" type="ORF">Tco_1006293</name>
</gene>
<comment type="caution">
    <text evidence="1">The sequence shown here is derived from an EMBL/GenBank/DDBJ whole genome shotgun (WGS) entry which is preliminary data.</text>
</comment>
<sequence>MTTPSPSPPFSLHNLLQGTRLARYEIGESSTARPARGQGIDYGFVGTVDAEERRQGIRNVGYGIRDTWVDLATCMPIEDARMVRSSISLRVDLNLAAGSIFTYGRDRMISRRQYGWWMEEAYAFTRAWDRSIGFEPATHQELQTHRDHVLQHTELAALRERLVVRRQGPDGRGSQIGHISGYEEREMSVQAG</sequence>
<keyword evidence="2" id="KW-1185">Reference proteome</keyword>
<protein>
    <submittedName>
        <fullName evidence="1">Uncharacterized protein</fullName>
    </submittedName>
</protein>
<evidence type="ECO:0000313" key="1">
    <source>
        <dbReference type="EMBL" id="GJT62760.1"/>
    </source>
</evidence>
<dbReference type="EMBL" id="BQNB010017403">
    <property type="protein sequence ID" value="GJT62760.1"/>
    <property type="molecule type" value="Genomic_DNA"/>
</dbReference>
<evidence type="ECO:0000313" key="2">
    <source>
        <dbReference type="Proteomes" id="UP001151760"/>
    </source>
</evidence>
<reference evidence="1" key="2">
    <citation type="submission" date="2022-01" db="EMBL/GenBank/DDBJ databases">
        <authorList>
            <person name="Yamashiro T."/>
            <person name="Shiraishi A."/>
            <person name="Satake H."/>
            <person name="Nakayama K."/>
        </authorList>
    </citation>
    <scope>NUCLEOTIDE SEQUENCE</scope>
</reference>
<dbReference type="Proteomes" id="UP001151760">
    <property type="component" value="Unassembled WGS sequence"/>
</dbReference>
<accession>A0ABQ5FII9</accession>
<reference evidence="1" key="1">
    <citation type="journal article" date="2022" name="Int. J. Mol. Sci.">
        <title>Draft Genome of Tanacetum Coccineum: Genomic Comparison of Closely Related Tanacetum-Family Plants.</title>
        <authorList>
            <person name="Yamashiro T."/>
            <person name="Shiraishi A."/>
            <person name="Nakayama K."/>
            <person name="Satake H."/>
        </authorList>
    </citation>
    <scope>NUCLEOTIDE SEQUENCE</scope>
</reference>
<proteinExistence type="predicted"/>